<evidence type="ECO:0000256" key="1">
    <source>
        <dbReference type="SAM" id="Phobius"/>
    </source>
</evidence>
<comment type="caution">
    <text evidence="2">The sequence shown here is derived from an EMBL/GenBank/DDBJ whole genome shotgun (WGS) entry which is preliminary data.</text>
</comment>
<keyword evidence="3" id="KW-1185">Reference proteome</keyword>
<dbReference type="STRING" id="1423734.FC83_GL002071"/>
<keyword evidence="1" id="KW-0812">Transmembrane</keyword>
<dbReference type="Proteomes" id="UP000051236">
    <property type="component" value="Unassembled WGS sequence"/>
</dbReference>
<evidence type="ECO:0000313" key="2">
    <source>
        <dbReference type="EMBL" id="KRM34930.1"/>
    </source>
</evidence>
<name>A0A0R1XXZ8_9LACO</name>
<reference evidence="2 3" key="1">
    <citation type="journal article" date="2015" name="Genome Announc.">
        <title>Expanding the biotechnology potential of lactobacilli through comparative genomics of 213 strains and associated genera.</title>
        <authorList>
            <person name="Sun Z."/>
            <person name="Harris H.M."/>
            <person name="McCann A."/>
            <person name="Guo C."/>
            <person name="Argimon S."/>
            <person name="Zhang W."/>
            <person name="Yang X."/>
            <person name="Jeffery I.B."/>
            <person name="Cooney J.C."/>
            <person name="Kagawa T.F."/>
            <person name="Liu W."/>
            <person name="Song Y."/>
            <person name="Salvetti E."/>
            <person name="Wrobel A."/>
            <person name="Rasinkangas P."/>
            <person name="Parkhill J."/>
            <person name="Rea M.C."/>
            <person name="O'Sullivan O."/>
            <person name="Ritari J."/>
            <person name="Douillard F.P."/>
            <person name="Paul Ross R."/>
            <person name="Yang R."/>
            <person name="Briner A.E."/>
            <person name="Felis G.E."/>
            <person name="de Vos W.M."/>
            <person name="Barrangou R."/>
            <person name="Klaenhammer T.R."/>
            <person name="Caufield P.W."/>
            <person name="Cui Y."/>
            <person name="Zhang H."/>
            <person name="O'Toole P.W."/>
        </authorList>
    </citation>
    <scope>NUCLEOTIDE SEQUENCE [LARGE SCALE GENOMIC DNA]</scope>
    <source>
        <strain evidence="2 3">DSM 18527</strain>
    </source>
</reference>
<dbReference type="EMBL" id="AZGA01000020">
    <property type="protein sequence ID" value="KRM34930.1"/>
    <property type="molecule type" value="Genomic_DNA"/>
</dbReference>
<feature type="transmembrane region" description="Helical" evidence="1">
    <location>
        <begin position="48"/>
        <end position="69"/>
    </location>
</feature>
<organism evidence="2 3">
    <name type="scientific">Agrilactobacillus composti DSM 18527 = JCM 14202</name>
    <dbReference type="NCBI Taxonomy" id="1423734"/>
    <lineage>
        <taxon>Bacteria</taxon>
        <taxon>Bacillati</taxon>
        <taxon>Bacillota</taxon>
        <taxon>Bacilli</taxon>
        <taxon>Lactobacillales</taxon>
        <taxon>Lactobacillaceae</taxon>
        <taxon>Agrilactobacillus</taxon>
    </lineage>
</organism>
<accession>A0A0R1XXZ8</accession>
<gene>
    <name evidence="2" type="ORF">FC83_GL002071</name>
</gene>
<sequence length="81" mass="9049">MLLIIGIPGIFVDIMGIQFLRNKWLRLIAGNTFGDASKSETDRVRKPVGIFCIIIGFFMVVIGVVGWLGHLDDLIRLTSFL</sequence>
<evidence type="ECO:0000313" key="3">
    <source>
        <dbReference type="Proteomes" id="UP000051236"/>
    </source>
</evidence>
<keyword evidence="1" id="KW-1133">Transmembrane helix</keyword>
<protein>
    <submittedName>
        <fullName evidence="2">Uncharacterized protein</fullName>
    </submittedName>
</protein>
<dbReference type="AlphaFoldDB" id="A0A0R1XXZ8"/>
<keyword evidence="1" id="KW-0472">Membrane</keyword>
<proteinExistence type="predicted"/>
<dbReference type="PATRIC" id="fig|1423734.3.peg.2094"/>